<dbReference type="EMBL" id="FNDS01000004">
    <property type="protein sequence ID" value="SDH93709.1"/>
    <property type="molecule type" value="Genomic_DNA"/>
</dbReference>
<sequence length="135" mass="14516">MTHTLLDIAAACLLDDAGRLLLVRKRGTRAFMLPGGKREPGESPLQALQRELQEELDLRLPASALTPLGSFQAVAANEANTRVQAQVYVAALPHPVAPAAELEELSWLEPGAPPPDHLAPLLSEQVLPALKKHLD</sequence>
<dbReference type="PANTHER" id="PTHR43046:SF2">
    <property type="entry name" value="8-OXO-DGTP DIPHOSPHATASE-RELATED"/>
    <property type="match status" value="1"/>
</dbReference>
<reference evidence="5" key="1">
    <citation type="submission" date="2016-10" db="EMBL/GenBank/DDBJ databases">
        <authorList>
            <person name="Varghese N."/>
            <person name="Submissions S."/>
        </authorList>
    </citation>
    <scope>NUCLEOTIDE SEQUENCE [LARGE SCALE GENOMIC DNA]</scope>
    <source>
        <strain evidence="5">CCM 7469</strain>
    </source>
</reference>
<feature type="domain" description="Nudix hydrolase" evidence="3">
    <location>
        <begin position="5"/>
        <end position="132"/>
    </location>
</feature>
<evidence type="ECO:0000256" key="1">
    <source>
        <dbReference type="ARBA" id="ARBA00001946"/>
    </source>
</evidence>
<dbReference type="Proteomes" id="UP000199636">
    <property type="component" value="Unassembled WGS sequence"/>
</dbReference>
<dbReference type="AlphaFoldDB" id="A0A1G8GH20"/>
<evidence type="ECO:0000256" key="2">
    <source>
        <dbReference type="ARBA" id="ARBA00022801"/>
    </source>
</evidence>
<gene>
    <name evidence="4" type="ORF">SAMN05216272_104262</name>
</gene>
<dbReference type="InterPro" id="IPR000086">
    <property type="entry name" value="NUDIX_hydrolase_dom"/>
</dbReference>
<dbReference type="PANTHER" id="PTHR43046">
    <property type="entry name" value="GDP-MANNOSE MANNOSYL HYDROLASE"/>
    <property type="match status" value="1"/>
</dbReference>
<protein>
    <submittedName>
        <fullName evidence="4">8-oxo-dGTP pyrophosphatase MutT, NUDIX family</fullName>
    </submittedName>
</protein>
<dbReference type="InterPro" id="IPR020084">
    <property type="entry name" value="NUDIX_hydrolase_CS"/>
</dbReference>
<dbReference type="GO" id="GO:0016787">
    <property type="term" value="F:hydrolase activity"/>
    <property type="evidence" value="ECO:0007669"/>
    <property type="project" value="UniProtKB-KW"/>
</dbReference>
<evidence type="ECO:0000313" key="5">
    <source>
        <dbReference type="Proteomes" id="UP000199636"/>
    </source>
</evidence>
<organism evidence="4 5">
    <name type="scientific">Pseudomonas panipatensis</name>
    <dbReference type="NCBI Taxonomy" id="428992"/>
    <lineage>
        <taxon>Bacteria</taxon>
        <taxon>Pseudomonadati</taxon>
        <taxon>Pseudomonadota</taxon>
        <taxon>Gammaproteobacteria</taxon>
        <taxon>Pseudomonadales</taxon>
        <taxon>Pseudomonadaceae</taxon>
        <taxon>Pseudomonas</taxon>
    </lineage>
</organism>
<dbReference type="CDD" id="cd04690">
    <property type="entry name" value="NUDIX_Hydrolase"/>
    <property type="match status" value="1"/>
</dbReference>
<dbReference type="SUPFAM" id="SSF55811">
    <property type="entry name" value="Nudix"/>
    <property type="match status" value="1"/>
</dbReference>
<dbReference type="Gene3D" id="3.90.79.10">
    <property type="entry name" value="Nucleoside Triphosphate Pyrophosphohydrolase"/>
    <property type="match status" value="1"/>
</dbReference>
<keyword evidence="2" id="KW-0378">Hydrolase</keyword>
<accession>A0A1G8GH20</accession>
<dbReference type="PROSITE" id="PS00893">
    <property type="entry name" value="NUDIX_BOX"/>
    <property type="match status" value="1"/>
</dbReference>
<comment type="cofactor">
    <cofactor evidence="1">
        <name>Mg(2+)</name>
        <dbReference type="ChEBI" id="CHEBI:18420"/>
    </cofactor>
</comment>
<name>A0A1G8GH20_9PSED</name>
<evidence type="ECO:0000313" key="4">
    <source>
        <dbReference type="EMBL" id="SDH93709.1"/>
    </source>
</evidence>
<dbReference type="InterPro" id="IPR015797">
    <property type="entry name" value="NUDIX_hydrolase-like_dom_sf"/>
</dbReference>
<dbReference type="STRING" id="428992.SAMN05216272_104262"/>
<dbReference type="RefSeq" id="WP_090262683.1">
    <property type="nucleotide sequence ID" value="NZ_FNDS01000004.1"/>
</dbReference>
<evidence type="ECO:0000259" key="3">
    <source>
        <dbReference type="PROSITE" id="PS51462"/>
    </source>
</evidence>
<dbReference type="OrthoDB" id="9801098at2"/>
<proteinExistence type="predicted"/>
<dbReference type="PROSITE" id="PS51462">
    <property type="entry name" value="NUDIX"/>
    <property type="match status" value="1"/>
</dbReference>
<keyword evidence="5" id="KW-1185">Reference proteome</keyword>
<dbReference type="Pfam" id="PF00293">
    <property type="entry name" value="NUDIX"/>
    <property type="match status" value="1"/>
</dbReference>